<dbReference type="PANTHER" id="PTHR15135">
    <property type="entry name" value="STAC"/>
    <property type="match status" value="1"/>
</dbReference>
<evidence type="ECO:0000256" key="5">
    <source>
        <dbReference type="ARBA" id="ARBA00022490"/>
    </source>
</evidence>
<evidence type="ECO:0000256" key="8">
    <source>
        <dbReference type="ARBA" id="ARBA00023136"/>
    </source>
</evidence>
<dbReference type="PROSITE" id="PS50002">
    <property type="entry name" value="SH3"/>
    <property type="match status" value="1"/>
</dbReference>
<evidence type="ECO:0000256" key="3">
    <source>
        <dbReference type="ARBA" id="ARBA00022443"/>
    </source>
</evidence>
<evidence type="ECO:0000256" key="7">
    <source>
        <dbReference type="ARBA" id="ARBA00022771"/>
    </source>
</evidence>
<dbReference type="Gene3D" id="2.30.30.40">
    <property type="entry name" value="SH3 Domains"/>
    <property type="match status" value="1"/>
</dbReference>
<dbReference type="InterPro" id="IPR001452">
    <property type="entry name" value="SH3_domain"/>
</dbReference>
<keyword evidence="7" id="KW-0862">Zinc</keyword>
<keyword evidence="5" id="KW-0963">Cytoplasm</keyword>
<dbReference type="InterPro" id="IPR036028">
    <property type="entry name" value="SH3-like_dom_sf"/>
</dbReference>
<evidence type="ECO:0000256" key="4">
    <source>
        <dbReference type="ARBA" id="ARBA00022475"/>
    </source>
</evidence>
<keyword evidence="7" id="KW-0863">Zinc-finger</keyword>
<dbReference type="RefSeq" id="XP_022327683.1">
    <property type="nucleotide sequence ID" value="XM_022471975.1"/>
</dbReference>
<evidence type="ECO:0000256" key="10">
    <source>
        <dbReference type="SAM" id="MobiDB-lite"/>
    </source>
</evidence>
<comment type="subcellular location">
    <subcellularLocation>
        <location evidence="1">Cell membrane</location>
    </subcellularLocation>
    <subcellularLocation>
        <location evidence="2">Cytoplasm</location>
    </subcellularLocation>
</comment>
<evidence type="ECO:0000256" key="9">
    <source>
        <dbReference type="PROSITE-ProRule" id="PRU00192"/>
    </source>
</evidence>
<dbReference type="InterPro" id="IPR059031">
    <property type="entry name" value="SH3_20"/>
</dbReference>
<keyword evidence="8" id="KW-0472">Membrane</keyword>
<dbReference type="FunFam" id="2.30.30.40:FF:000221">
    <property type="entry name" value="SH3 and cysteine-rich domain-containing protein 2"/>
    <property type="match status" value="1"/>
</dbReference>
<evidence type="ECO:0000313" key="13">
    <source>
        <dbReference type="RefSeq" id="XP_022327683.1"/>
    </source>
</evidence>
<keyword evidence="12" id="KW-1185">Reference proteome</keyword>
<dbReference type="Pfam" id="PF00018">
    <property type="entry name" value="SH3_1"/>
    <property type="match status" value="1"/>
</dbReference>
<evidence type="ECO:0000256" key="6">
    <source>
        <dbReference type="ARBA" id="ARBA00022737"/>
    </source>
</evidence>
<dbReference type="GO" id="GO:0008270">
    <property type="term" value="F:zinc ion binding"/>
    <property type="evidence" value="ECO:0007669"/>
    <property type="project" value="UniProtKB-KW"/>
</dbReference>
<evidence type="ECO:0000256" key="2">
    <source>
        <dbReference type="ARBA" id="ARBA00004496"/>
    </source>
</evidence>
<dbReference type="GO" id="GO:0003009">
    <property type="term" value="P:skeletal muscle contraction"/>
    <property type="evidence" value="ECO:0007669"/>
    <property type="project" value="TreeGrafter"/>
</dbReference>
<dbReference type="Proteomes" id="UP000694844">
    <property type="component" value="Chromosome 1"/>
</dbReference>
<reference evidence="13" key="2">
    <citation type="submission" date="2025-08" db="UniProtKB">
        <authorList>
            <consortium name="RefSeq"/>
        </authorList>
    </citation>
    <scope>IDENTIFICATION</scope>
    <source>
        <tissue evidence="13">Whole sample</tissue>
    </source>
</reference>
<feature type="compositionally biased region" description="Low complexity" evidence="10">
    <location>
        <begin position="120"/>
        <end position="140"/>
    </location>
</feature>
<evidence type="ECO:0000313" key="12">
    <source>
        <dbReference type="Proteomes" id="UP000694844"/>
    </source>
</evidence>
<dbReference type="PRINTS" id="PR00452">
    <property type="entry name" value="SH3DOMAIN"/>
</dbReference>
<keyword evidence="4" id="KW-1003">Cell membrane</keyword>
<dbReference type="SMART" id="SM00326">
    <property type="entry name" value="SH3"/>
    <property type="match status" value="1"/>
</dbReference>
<protein>
    <submittedName>
        <fullName evidence="13">SH3 and cysteine-rich domain-containing protein 2-like isoform X1</fullName>
    </submittedName>
</protein>
<name>A0A8B8DIK1_CRAVI</name>
<dbReference type="AlphaFoldDB" id="A0A8B8DIK1"/>
<feature type="compositionally biased region" description="Basic residues" evidence="10">
    <location>
        <begin position="141"/>
        <end position="150"/>
    </location>
</feature>
<organism evidence="12 13">
    <name type="scientific">Crassostrea virginica</name>
    <name type="common">Eastern oyster</name>
    <dbReference type="NCBI Taxonomy" id="6565"/>
    <lineage>
        <taxon>Eukaryota</taxon>
        <taxon>Metazoa</taxon>
        <taxon>Spiralia</taxon>
        <taxon>Lophotrochozoa</taxon>
        <taxon>Mollusca</taxon>
        <taxon>Bivalvia</taxon>
        <taxon>Autobranchia</taxon>
        <taxon>Pteriomorphia</taxon>
        <taxon>Ostreida</taxon>
        <taxon>Ostreoidea</taxon>
        <taxon>Ostreidae</taxon>
        <taxon>Crassostrea</taxon>
    </lineage>
</organism>
<dbReference type="GO" id="GO:0005886">
    <property type="term" value="C:plasma membrane"/>
    <property type="evidence" value="ECO:0007669"/>
    <property type="project" value="UniProtKB-SubCell"/>
</dbReference>
<keyword evidence="7" id="KW-0479">Metal-binding</keyword>
<gene>
    <name evidence="13" type="primary">LOC111126993</name>
</gene>
<dbReference type="KEGG" id="cvn:111126993"/>
<dbReference type="SUPFAM" id="SSF50044">
    <property type="entry name" value="SH3-domain"/>
    <property type="match status" value="1"/>
</dbReference>
<dbReference type="GeneID" id="111126993"/>
<accession>A0A8B8DIK1</accession>
<sequence length="367" mass="40699">MWKKVVQKLKLNRDDATLESRRLGNSEQLSSSRSAPELMNNNVNLNVTLNTDVDIQSLTKKGSMIKKKQNSQEVEVEENAEPGEIDPVYSLLKCAADLPKVGKPSCSIHAQCSGHHSSRGDSSSTSTSKTTSPASSASHSPKNRRKKLNSRMKSFSLDTPEPSKHLLAIDETTKKKSSSFTNTCFGGPLTQMIPSSEGSSSPDEKYVFSAANLRKKFASSSNRASSLELEDKLSYTQSPKDSPKSQKKQNTQLYVVLYNFKGKEKDDLDLRAGWRVSVLDSSDQDWWKGKCNGKVGYFPATYLIPIQTGQRVFQVVHSMHLTEGGNGMKLHKDQIVLQIGEEDSGMVHIRAANKKHAMCPLKYLREV</sequence>
<feature type="domain" description="SH3" evidence="11">
    <location>
        <begin position="249"/>
        <end position="308"/>
    </location>
</feature>
<evidence type="ECO:0000259" key="11">
    <source>
        <dbReference type="PROSITE" id="PS50002"/>
    </source>
</evidence>
<evidence type="ECO:0000256" key="1">
    <source>
        <dbReference type="ARBA" id="ARBA00004236"/>
    </source>
</evidence>
<dbReference type="InterPro" id="IPR039688">
    <property type="entry name" value="STAC1/2/3"/>
</dbReference>
<keyword evidence="6" id="KW-0677">Repeat</keyword>
<feature type="region of interest" description="Disordered" evidence="10">
    <location>
        <begin position="109"/>
        <end position="162"/>
    </location>
</feature>
<keyword evidence="3 9" id="KW-0728">SH3 domain</keyword>
<proteinExistence type="predicted"/>
<dbReference type="GO" id="GO:1903078">
    <property type="term" value="P:positive regulation of protein localization to plasma membrane"/>
    <property type="evidence" value="ECO:0007669"/>
    <property type="project" value="TreeGrafter"/>
</dbReference>
<reference evidence="12" key="1">
    <citation type="submission" date="2024-06" db="UniProtKB">
        <authorList>
            <consortium name="RefSeq"/>
        </authorList>
    </citation>
    <scope>NUCLEOTIDE SEQUENCE [LARGE SCALE GENOMIC DNA]</scope>
</reference>
<dbReference type="PANTHER" id="PTHR15135:SF7">
    <property type="entry name" value="STAC-LIKE, ISOFORM J"/>
    <property type="match status" value="1"/>
</dbReference>
<feature type="region of interest" description="Disordered" evidence="10">
    <location>
        <begin position="228"/>
        <end position="248"/>
    </location>
</feature>
<dbReference type="OrthoDB" id="6250593at2759"/>
<dbReference type="Pfam" id="PF26085">
    <property type="entry name" value="SH3_20"/>
    <property type="match status" value="1"/>
</dbReference>
<dbReference type="GO" id="GO:0005737">
    <property type="term" value="C:cytoplasm"/>
    <property type="evidence" value="ECO:0007669"/>
    <property type="project" value="UniProtKB-SubCell"/>
</dbReference>